<evidence type="ECO:0000313" key="3">
    <source>
        <dbReference type="Proteomes" id="UP001500804"/>
    </source>
</evidence>
<keyword evidence="3" id="KW-1185">Reference proteome</keyword>
<sequence>MSTPPSSSAPVGDRRGDRLGVPHVHLGAHDPAVERFDPGHGLGQVRRGRERVGDRVDLAADVDRDHVRALAREPQRVAAPLPPRRPGDQCDLALEPSAHVPPPFLHDGGRLYGRNACCGRGGHVPPAVNTGPAALEDHYRPAS</sequence>
<evidence type="ECO:0000313" key="2">
    <source>
        <dbReference type="EMBL" id="GAA5135393.1"/>
    </source>
</evidence>
<dbReference type="EMBL" id="BAABJO010000032">
    <property type="protein sequence ID" value="GAA5135393.1"/>
    <property type="molecule type" value="Genomic_DNA"/>
</dbReference>
<name>A0ABP9NVX0_9PSEU</name>
<comment type="caution">
    <text evidence="2">The sequence shown here is derived from an EMBL/GenBank/DDBJ whole genome shotgun (WGS) entry which is preliminary data.</text>
</comment>
<evidence type="ECO:0000256" key="1">
    <source>
        <dbReference type="SAM" id="MobiDB-lite"/>
    </source>
</evidence>
<proteinExistence type="predicted"/>
<protein>
    <submittedName>
        <fullName evidence="2">Uncharacterized protein</fullName>
    </submittedName>
</protein>
<organism evidence="2 3">
    <name type="scientific">Pseudonocardia adelaidensis</name>
    <dbReference type="NCBI Taxonomy" id="648754"/>
    <lineage>
        <taxon>Bacteria</taxon>
        <taxon>Bacillati</taxon>
        <taxon>Actinomycetota</taxon>
        <taxon>Actinomycetes</taxon>
        <taxon>Pseudonocardiales</taxon>
        <taxon>Pseudonocardiaceae</taxon>
        <taxon>Pseudonocardia</taxon>
    </lineage>
</organism>
<accession>A0ABP9NVX0</accession>
<feature type="region of interest" description="Disordered" evidence="1">
    <location>
        <begin position="1"/>
        <end position="22"/>
    </location>
</feature>
<gene>
    <name evidence="2" type="ORF">GCM10023320_64840</name>
</gene>
<reference evidence="3" key="1">
    <citation type="journal article" date="2019" name="Int. J. Syst. Evol. Microbiol.">
        <title>The Global Catalogue of Microorganisms (GCM) 10K type strain sequencing project: providing services to taxonomists for standard genome sequencing and annotation.</title>
        <authorList>
            <consortium name="The Broad Institute Genomics Platform"/>
            <consortium name="The Broad Institute Genome Sequencing Center for Infectious Disease"/>
            <person name="Wu L."/>
            <person name="Ma J."/>
        </authorList>
    </citation>
    <scope>NUCLEOTIDE SEQUENCE [LARGE SCALE GENOMIC DNA]</scope>
    <source>
        <strain evidence="3">JCM 18302</strain>
    </source>
</reference>
<dbReference type="Proteomes" id="UP001500804">
    <property type="component" value="Unassembled WGS sequence"/>
</dbReference>